<evidence type="ECO:0000313" key="5">
    <source>
        <dbReference type="Proteomes" id="UP000249720"/>
    </source>
</evidence>
<proteinExistence type="predicted"/>
<evidence type="ECO:0000256" key="1">
    <source>
        <dbReference type="ARBA" id="ARBA00004370"/>
    </source>
</evidence>
<keyword evidence="5" id="KW-1185">Reference proteome</keyword>
<dbReference type="SUPFAM" id="SSF56601">
    <property type="entry name" value="beta-lactamase/transpeptidase-like"/>
    <property type="match status" value="1"/>
</dbReference>
<dbReference type="PANTHER" id="PTHR46825">
    <property type="entry name" value="D-ALANYL-D-ALANINE-CARBOXYPEPTIDASE/ENDOPEPTIDASE AMPH"/>
    <property type="match status" value="1"/>
</dbReference>
<feature type="domain" description="Beta-lactamase-related" evidence="3">
    <location>
        <begin position="89"/>
        <end position="387"/>
    </location>
</feature>
<evidence type="ECO:0000256" key="2">
    <source>
        <dbReference type="ARBA" id="ARBA00023136"/>
    </source>
</evidence>
<dbReference type="Pfam" id="PF00144">
    <property type="entry name" value="Beta-lactamase"/>
    <property type="match status" value="1"/>
</dbReference>
<accession>A0A2W7S3W1</accession>
<evidence type="ECO:0000259" key="3">
    <source>
        <dbReference type="Pfam" id="PF00144"/>
    </source>
</evidence>
<sequence length="427" mass="49508">MINVNTVFYTLYLRLLKLYRMRKLLLLSSIFSCFISSCQSQQETKNQPVTIQAETFHFNPLTPEQKKAYADAIAPLYKKDLLDKGFNGAILMAKNGEVVFEDYHGYYNFKNNEKLTPDDPFHLASISKTFTAMTLLRLWEQGRINLNDTLQKFFPQFPYQNITITELLSHRSGLPNYVYFMDEKKAVVTYTRNKRGRRVKVVHFVASGNEVKGFQTNEDVLNYMIKYKPAILALPNKTFHYCNTNYALLALIIERVTHIPFPQYMKDSVFNVLGMKHTFVFNIADTANYVPSYQANKAPFKLEKLDCIYGDKNVYSTVRDMLLWDRALYEGTFVRPQTLSMAFEPQSHETRSNHNYGLGWRMLLDGTNGPIIYHNGWWHGNNTVFTRLINDTATLIILGNKYNRNIYSARKLTSVFSGTSDTSRVEE</sequence>
<dbReference type="EMBL" id="QKZV01000001">
    <property type="protein sequence ID" value="PZX65786.1"/>
    <property type="molecule type" value="Genomic_DNA"/>
</dbReference>
<organism evidence="4 5">
    <name type="scientific">Hydrotalea sandarakina</name>
    <dbReference type="NCBI Taxonomy" id="1004304"/>
    <lineage>
        <taxon>Bacteria</taxon>
        <taxon>Pseudomonadati</taxon>
        <taxon>Bacteroidota</taxon>
        <taxon>Chitinophagia</taxon>
        <taxon>Chitinophagales</taxon>
        <taxon>Chitinophagaceae</taxon>
        <taxon>Hydrotalea</taxon>
    </lineage>
</organism>
<dbReference type="PANTHER" id="PTHR46825:SF11">
    <property type="entry name" value="PENICILLIN-BINDING PROTEIN 4"/>
    <property type="match status" value="1"/>
</dbReference>
<dbReference type="Gene3D" id="3.40.710.10">
    <property type="entry name" value="DD-peptidase/beta-lactamase superfamily"/>
    <property type="match status" value="1"/>
</dbReference>
<comment type="subcellular location">
    <subcellularLocation>
        <location evidence="1">Membrane</location>
    </subcellularLocation>
</comment>
<dbReference type="InterPro" id="IPR050491">
    <property type="entry name" value="AmpC-like"/>
</dbReference>
<dbReference type="InterPro" id="IPR001466">
    <property type="entry name" value="Beta-lactam-related"/>
</dbReference>
<gene>
    <name evidence="4" type="ORF">LX80_00279</name>
</gene>
<comment type="caution">
    <text evidence="4">The sequence shown here is derived from an EMBL/GenBank/DDBJ whole genome shotgun (WGS) entry which is preliminary data.</text>
</comment>
<reference evidence="4 5" key="1">
    <citation type="submission" date="2018-06" db="EMBL/GenBank/DDBJ databases">
        <title>Genomic Encyclopedia of Archaeal and Bacterial Type Strains, Phase II (KMG-II): from individual species to whole genera.</title>
        <authorList>
            <person name="Goeker M."/>
        </authorList>
    </citation>
    <scope>NUCLEOTIDE SEQUENCE [LARGE SCALE GENOMIC DNA]</scope>
    <source>
        <strain evidence="4 5">DSM 23241</strain>
    </source>
</reference>
<dbReference type="Proteomes" id="UP000249720">
    <property type="component" value="Unassembled WGS sequence"/>
</dbReference>
<dbReference type="InterPro" id="IPR012338">
    <property type="entry name" value="Beta-lactam/transpept-like"/>
</dbReference>
<keyword evidence="2" id="KW-0472">Membrane</keyword>
<protein>
    <submittedName>
        <fullName evidence="4">CubicO group peptidase (Beta-lactamase class C family)</fullName>
    </submittedName>
</protein>
<dbReference type="AlphaFoldDB" id="A0A2W7S3W1"/>
<dbReference type="GO" id="GO:0016020">
    <property type="term" value="C:membrane"/>
    <property type="evidence" value="ECO:0007669"/>
    <property type="project" value="UniProtKB-SubCell"/>
</dbReference>
<evidence type="ECO:0000313" key="4">
    <source>
        <dbReference type="EMBL" id="PZX65786.1"/>
    </source>
</evidence>
<name>A0A2W7S3W1_9BACT</name>